<dbReference type="SUPFAM" id="SSF54843">
    <property type="entry name" value="Ribosomal protein L22"/>
    <property type="match status" value="1"/>
</dbReference>
<gene>
    <name evidence="1" type="ORF">IFM89_038085</name>
</gene>
<dbReference type="GO" id="GO:0003735">
    <property type="term" value="F:structural constituent of ribosome"/>
    <property type="evidence" value="ECO:0007669"/>
    <property type="project" value="InterPro"/>
</dbReference>
<dbReference type="EMBL" id="JADFTS010000004">
    <property type="protein sequence ID" value="KAF9612106.1"/>
    <property type="molecule type" value="Genomic_DNA"/>
</dbReference>
<sequence>MVKYSKEPDNRTKSCKDRESDLRAHFKNTRETAHSIRKMALIKAKGYLEDVLAHKQAIPFRRFCRGVERTAQGKNCH</sequence>
<evidence type="ECO:0000313" key="2">
    <source>
        <dbReference type="Proteomes" id="UP000631114"/>
    </source>
</evidence>
<proteinExistence type="predicted"/>
<keyword evidence="2" id="KW-1185">Reference proteome</keyword>
<accession>A0A835I6F2</accession>
<dbReference type="Proteomes" id="UP000631114">
    <property type="component" value="Unassembled WGS sequence"/>
</dbReference>
<organism evidence="1 2">
    <name type="scientific">Coptis chinensis</name>
    <dbReference type="NCBI Taxonomy" id="261450"/>
    <lineage>
        <taxon>Eukaryota</taxon>
        <taxon>Viridiplantae</taxon>
        <taxon>Streptophyta</taxon>
        <taxon>Embryophyta</taxon>
        <taxon>Tracheophyta</taxon>
        <taxon>Spermatophyta</taxon>
        <taxon>Magnoliopsida</taxon>
        <taxon>Ranunculales</taxon>
        <taxon>Ranunculaceae</taxon>
        <taxon>Coptidoideae</taxon>
        <taxon>Coptis</taxon>
    </lineage>
</organism>
<reference evidence="1 2" key="1">
    <citation type="submission" date="2020-10" db="EMBL/GenBank/DDBJ databases">
        <title>The Coptis chinensis genome and diversification of protoberbering-type alkaloids.</title>
        <authorList>
            <person name="Wang B."/>
            <person name="Shu S."/>
            <person name="Song C."/>
            <person name="Liu Y."/>
        </authorList>
    </citation>
    <scope>NUCLEOTIDE SEQUENCE [LARGE SCALE GENOMIC DNA]</scope>
    <source>
        <strain evidence="1">HL-2020</strain>
        <tissue evidence="1">Leaf</tissue>
    </source>
</reference>
<dbReference type="PANTHER" id="PTHR11593:SF10">
    <property type="entry name" value="60S RIBOSOMAL PROTEIN L17"/>
    <property type="match status" value="1"/>
</dbReference>
<dbReference type="GO" id="GO:0002181">
    <property type="term" value="P:cytoplasmic translation"/>
    <property type="evidence" value="ECO:0007669"/>
    <property type="project" value="TreeGrafter"/>
</dbReference>
<protein>
    <submittedName>
        <fullName evidence="1">Uncharacterized protein</fullName>
    </submittedName>
</protein>
<name>A0A835I6F2_9MAGN</name>
<comment type="caution">
    <text evidence="1">The sequence shown here is derived from an EMBL/GenBank/DDBJ whole genome shotgun (WGS) entry which is preliminary data.</text>
</comment>
<dbReference type="InterPro" id="IPR005721">
    <property type="entry name" value="Ribosomal_uL22_euk/arc"/>
</dbReference>
<dbReference type="AlphaFoldDB" id="A0A835I6F2"/>
<dbReference type="Gene3D" id="3.90.470.10">
    <property type="entry name" value="Ribosomal protein L22/L17"/>
    <property type="match status" value="1"/>
</dbReference>
<dbReference type="InterPro" id="IPR036394">
    <property type="entry name" value="Ribosomal_uL22_sf"/>
</dbReference>
<evidence type="ECO:0000313" key="1">
    <source>
        <dbReference type="EMBL" id="KAF9612106.1"/>
    </source>
</evidence>
<dbReference type="GO" id="GO:0022625">
    <property type="term" value="C:cytosolic large ribosomal subunit"/>
    <property type="evidence" value="ECO:0007669"/>
    <property type="project" value="TreeGrafter"/>
</dbReference>
<dbReference type="OrthoDB" id="10254664at2759"/>
<dbReference type="PANTHER" id="PTHR11593">
    <property type="entry name" value="60S RIBOSOMAL PROTEIN L17"/>
    <property type="match status" value="1"/>
</dbReference>